<name>A0A934VLB6_9BACT</name>
<dbReference type="RefSeq" id="WP_200390146.1">
    <property type="nucleotide sequence ID" value="NZ_JAENIO010000002.1"/>
</dbReference>
<evidence type="ECO:0000313" key="1">
    <source>
        <dbReference type="EMBL" id="MBK1832715.1"/>
    </source>
</evidence>
<sequence length="861" mass="97466">MKRFLFSVFSGITASWSLGQGAMESPPAQGLGAEDFARREEAVENLWARGEEALPELEAMRDSPDPEVAWRARRILRWIDLELTPETPPAVVAAVEAYRRADNGVERNRLYEFLLAQEAYLTLFRLPRHIPDPEVASHLSEQVDELAETVAKEKIRQGEDEEAFAILTDTRKSELGTLRWLTLAEALGKSEALWDELSEGDRLKLARWRGDKELIEKLAPDDHEVRLSLNLVNGELGDFLDKQMRRGDRRGALAKLISARWGGKVSAEEAQRLREELAADVEEQELNWKEAVGILSLTGAYEELRPHLETLFPRELALELESYERVEEAFALLGLEVGEPLPEDWITGQLGRVEGEFDILNDGCANLLDLAFILSERGREEDAERIFDALGSQMKEFSEEDFGEYLFYLTGRSRLRASQGAIEYALRQARAEEEELFTPTEFLNEAFYEDESVLRLNRFLQGVEPDKSDWEIVELVFALRGRPVSLPWEEVAEALRQLEESAAERESVEQWNLLSECAFACGELAVAERAARALASLDKKDEGYALELAYFQFLNGDYDESADLFLPTLREDMLATRLHAVVALELCGRSAEAAEQWSFLEKIALGDGSWLVEVATIFGRCGEYERQRELLERALLMLPAGEGRWFSTLIQLGEAARLAGHWQQAAVCGEAFVLLMSYDDESRYSANLHLRAEIDFAHAMAALTTGDRERGRALLSELRGYGGFYGLVANEIFLKLRQGGFHEEAEEFWRGLAPTYEESLRFFPEAANAHNTAAWVASRAACDLVKANEWIEIALSISPRSSAYLDTRAEVYFAMGEREKAIQWSEKACLRSDDLMELEQLRVQHRHFLADPFPLPEPASE</sequence>
<gene>
    <name evidence="1" type="ORF">JIN78_01465</name>
</gene>
<dbReference type="Gene3D" id="1.25.40.10">
    <property type="entry name" value="Tetratricopeptide repeat domain"/>
    <property type="match status" value="2"/>
</dbReference>
<dbReference type="SUPFAM" id="SSF48452">
    <property type="entry name" value="TPR-like"/>
    <property type="match status" value="1"/>
</dbReference>
<protein>
    <recommendedName>
        <fullName evidence="3">Tetratricopeptide repeat protein</fullName>
    </recommendedName>
</protein>
<organism evidence="1 2">
    <name type="scientific">Roseibacillus ishigakijimensis</name>
    <dbReference type="NCBI Taxonomy" id="454146"/>
    <lineage>
        <taxon>Bacteria</taxon>
        <taxon>Pseudomonadati</taxon>
        <taxon>Verrucomicrobiota</taxon>
        <taxon>Verrucomicrobiia</taxon>
        <taxon>Verrucomicrobiales</taxon>
        <taxon>Verrucomicrobiaceae</taxon>
        <taxon>Roseibacillus</taxon>
    </lineage>
</organism>
<dbReference type="InterPro" id="IPR011990">
    <property type="entry name" value="TPR-like_helical_dom_sf"/>
</dbReference>
<comment type="caution">
    <text evidence="1">The sequence shown here is derived from an EMBL/GenBank/DDBJ whole genome shotgun (WGS) entry which is preliminary data.</text>
</comment>
<proteinExistence type="predicted"/>
<evidence type="ECO:0008006" key="3">
    <source>
        <dbReference type="Google" id="ProtNLM"/>
    </source>
</evidence>
<reference evidence="1" key="1">
    <citation type="submission" date="2021-01" db="EMBL/GenBank/DDBJ databases">
        <title>Modified the classification status of verrucomicrobia.</title>
        <authorList>
            <person name="Feng X."/>
        </authorList>
    </citation>
    <scope>NUCLEOTIDE SEQUENCE</scope>
    <source>
        <strain evidence="1">KCTC 12986</strain>
    </source>
</reference>
<dbReference type="AlphaFoldDB" id="A0A934VLB6"/>
<dbReference type="EMBL" id="JAENIO010000002">
    <property type="protein sequence ID" value="MBK1832715.1"/>
    <property type="molecule type" value="Genomic_DNA"/>
</dbReference>
<evidence type="ECO:0000313" key="2">
    <source>
        <dbReference type="Proteomes" id="UP000604083"/>
    </source>
</evidence>
<dbReference type="Proteomes" id="UP000604083">
    <property type="component" value="Unassembled WGS sequence"/>
</dbReference>
<accession>A0A934VLB6</accession>
<keyword evidence="2" id="KW-1185">Reference proteome</keyword>